<accession>A0A0C2NYT2</accession>
<dbReference type="Proteomes" id="UP000031672">
    <property type="component" value="Unassembled WGS sequence"/>
</dbReference>
<protein>
    <recommendedName>
        <fullName evidence="1">AsmA domain-containing protein</fullName>
    </recommendedName>
</protein>
<keyword evidence="3" id="KW-1185">Reference proteome</keyword>
<evidence type="ECO:0000313" key="2">
    <source>
        <dbReference type="EMBL" id="KII81250.1"/>
    </source>
</evidence>
<gene>
    <name evidence="2" type="ORF">OJ16_03095</name>
</gene>
<feature type="domain" description="AsmA" evidence="1">
    <location>
        <begin position="1"/>
        <end position="572"/>
    </location>
</feature>
<name>A0A0C2P5I2_9VIBR</name>
<evidence type="ECO:0000313" key="3">
    <source>
        <dbReference type="Proteomes" id="UP000031672"/>
    </source>
</evidence>
<dbReference type="STRING" id="1461322.OJ16_03095"/>
<dbReference type="RefSeq" id="WP_040987349.1">
    <property type="nucleotide sequence ID" value="NZ_JTKH01000005.1"/>
</dbReference>
<dbReference type="Pfam" id="PF05170">
    <property type="entry name" value="AsmA"/>
    <property type="match status" value="1"/>
</dbReference>
<dbReference type="EMBL" id="JTKH01000005">
    <property type="protein sequence ID" value="KII81250.1"/>
    <property type="molecule type" value="Genomic_DNA"/>
</dbReference>
<sequence>MKKRLRYLLLAVLLLISLCIAGFYAVMRSQYATQVVNEALAQFSSQPMQVEQAQFTPPLQLTLHGLTIGDDAPLYLPKVELWLHQSLPQQKTWRFDAIVIEQAKLNLSQQAWSVLSQFNIGQLAFKQSELSAADWSARGVNLQIDHPIWQDEQQVLPYGDIQFSAEQLYVKGHALDNLLIDAQYQANSSTVYGASFDWNGAQISGQAEQYPQGWSLINVTIDQLNLTDEQPLEAWLQQLGQTGWVRDINSLDILKSNLTYQGMRLINLDLSAEKITPSLSVWQQNGGYISFNADSIRHKNQLWVEPSATIRLSTNDIQVSELDTDWLQGRLQLQGNLSPQAVHLKQLSLSGIKLLEETQQDLMNAWQWMQSLQHLAIDQLDVNNLQIIQLNQKPFWQISGLNIDATDLVLKQQGELGLWQGNLSASANSASIDKHLSTQATIEMNADQKQWHLTRLFVPLDQGYIEADGFWDRSKLSAPWQINATIDGLPLDSQIDTYQQPVHLNALAEVHMALSGLAGDYSMLAHSLNGSVSAALRQGHIRIGQHGEPSQLEQIFELDDLAISADRGRITIQSPTLEQGMQMAGHIDLTQPSLATLLLRNQSECQTLQWDITAKIYQLFDTCSGEQAQTSNRESSTDL</sequence>
<dbReference type="AlphaFoldDB" id="A0A0C2P5I2"/>
<dbReference type="InterPro" id="IPR007844">
    <property type="entry name" value="AsmA"/>
</dbReference>
<evidence type="ECO:0000259" key="1">
    <source>
        <dbReference type="Pfam" id="PF05170"/>
    </source>
</evidence>
<organism evidence="2 3">
    <name type="scientific">Vibrio renipiscarius</name>
    <dbReference type="NCBI Taxonomy" id="1461322"/>
    <lineage>
        <taxon>Bacteria</taxon>
        <taxon>Pseudomonadati</taxon>
        <taxon>Pseudomonadota</taxon>
        <taxon>Gammaproteobacteria</taxon>
        <taxon>Vibrionales</taxon>
        <taxon>Vibrionaceae</taxon>
        <taxon>Vibrio</taxon>
    </lineage>
</organism>
<accession>A0A0C2P5I2</accession>
<proteinExistence type="predicted"/>
<dbReference type="OrthoDB" id="5912765at2"/>
<reference evidence="2 3" key="1">
    <citation type="submission" date="2014-11" db="EMBL/GenBank/DDBJ databases">
        <title>Draft Genome Sequence of Vibrio piscirenalis strains CECT 8603T and CECT 8604, two marine Gammaproteobacterium isolated from cultured gilthead sea bream (Sparus aurata).</title>
        <authorList>
            <person name="Arahal D.R."/>
            <person name="Rodrigo-Torres L."/>
            <person name="Lucena T."/>
            <person name="Pujalte M.J."/>
        </authorList>
    </citation>
    <scope>NUCLEOTIDE SEQUENCE [LARGE SCALE GENOMIC DNA]</scope>
    <source>
        <strain evidence="2 3">DCR 1-4-2</strain>
    </source>
</reference>
<comment type="caution">
    <text evidence="2">The sequence shown here is derived from an EMBL/GenBank/DDBJ whole genome shotgun (WGS) entry which is preliminary data.</text>
</comment>